<organism evidence="1 2">
    <name type="scientific">Herbaspirillum seropedicae (strain SmR1)</name>
    <dbReference type="NCBI Taxonomy" id="757424"/>
    <lineage>
        <taxon>Bacteria</taxon>
        <taxon>Pseudomonadati</taxon>
        <taxon>Pseudomonadota</taxon>
        <taxon>Betaproteobacteria</taxon>
        <taxon>Burkholderiales</taxon>
        <taxon>Oxalobacteraceae</taxon>
        <taxon>Herbaspirillum</taxon>
    </lineage>
</organism>
<gene>
    <name evidence="1" type="ordered locus">Hsero_2380</name>
</gene>
<dbReference type="KEGG" id="hse:Hsero_2380"/>
<proteinExistence type="predicted"/>
<evidence type="ECO:0000313" key="2">
    <source>
        <dbReference type="Proteomes" id="UP000000329"/>
    </source>
</evidence>
<keyword evidence="2" id="KW-1185">Reference proteome</keyword>
<dbReference type="Proteomes" id="UP000000329">
    <property type="component" value="Chromosome"/>
</dbReference>
<dbReference type="EMBL" id="CP002039">
    <property type="protein sequence ID" value="ADJ63879.1"/>
    <property type="molecule type" value="Genomic_DNA"/>
</dbReference>
<dbReference type="HOGENOM" id="CLU_2861644_0_0_4"/>
<accession>D8IVE0</accession>
<dbReference type="AlphaFoldDB" id="D8IVE0"/>
<sequence length="64" mass="7134">MLAQREVRVIVCRQGQGFKKASGTCFCANRRAFFKDSESMQALGKRAGSRTDLGQLWNMAVNAH</sequence>
<name>D8IVE0_HERSS</name>
<protein>
    <submittedName>
        <fullName evidence="1">Uncharacterized protein</fullName>
    </submittedName>
</protein>
<evidence type="ECO:0000313" key="1">
    <source>
        <dbReference type="EMBL" id="ADJ63879.1"/>
    </source>
</evidence>
<reference evidence="1 2" key="1">
    <citation type="submission" date="2010-04" db="EMBL/GenBank/DDBJ databases">
        <title>The genome of Herbaspirillum seropedicae SmR1, an endophytic, nitrogen-fixing, plant-growth promoting beta-Proteobacteria.</title>
        <authorList>
            <person name="Pedrosa F.O."/>
            <person name="Monteiro R.A."/>
            <person name="Wassem R."/>
            <person name="Cruz L.M."/>
            <person name="Ayub R.A."/>
            <person name="Colauto N.B."/>
            <person name="Fernandez M.A."/>
            <person name="Fungaro M.H.P."/>
            <person name="Grisard E.C."/>
            <person name="Hungria M."/>
            <person name="Madeira H.M.F."/>
            <person name="Nodari R.O."/>
            <person name="Osaku C.A."/>
            <person name="Petzl-Erler M.L."/>
            <person name="Terenzi H."/>
            <person name="Vieira L.G.E."/>
            <person name="Almeida M.I.M."/>
            <person name="Alves L.R."/>
            <person name="Arantes O.M.N."/>
            <person name="Balsanelli E."/>
            <person name="Barcellos F.G."/>
            <person name="Baura V.A."/>
            <person name="Binde D.R."/>
            <person name="Campo R.J."/>
            <person name="Chubatsu L.S."/>
            <person name="Chueire L.M.O."/>
            <person name="Ciferri R.R."/>
            <person name="Correa L.C."/>
            <person name="da Conceicao Silva J.L."/>
            <person name="Dabul A.N.G."/>
            <person name="Dambros B.P."/>
            <person name="Faoro H."/>
            <person name="Favetti A."/>
            <person name="Friedermann G."/>
            <person name="Furlaneto M.C."/>
            <person name="Gasques L.S."/>
            <person name="Gimenes C.C.T."/>
            <person name="Gioppo N.M.R."/>
            <person name="Glienke-Blanco C."/>
            <person name="Godoy L.P."/>
            <person name="Guerra M.P."/>
            <person name="Karp S."/>
            <person name="Kava-Cordeiro V."/>
            <person name="Margarido V.P."/>
            <person name="Mathioni S.M."/>
            <person name="Menck-Soares M.A."/>
            <person name="Murace N.K."/>
            <person name="Nicolas M.F."/>
            <person name="Oliveira C.E.C."/>
            <person name="Pagnan N.A.B."/>
            <person name="Pamphile J.A."/>
            <person name="Patussi E.V."/>
            <person name="Pereira L.F.P."/>
            <person name="Pereira-Ferrari L."/>
            <person name="Pinto F.G.S."/>
            <person name="Precoma C."/>
            <person name="Prioli A.J."/>
            <person name="Prioli S.M.A.P."/>
            <person name="Raittz R.T."/>
            <person name="Ramos H.J.O."/>
            <person name="Ribeiro E.M.S.F."/>
            <person name="Rigo L.U."/>
            <person name="Rocha C.L.M.S.C."/>
            <person name="Rocha S.N."/>
            <person name="Santos K."/>
            <person name="Satori D."/>
            <person name="Silva A.G."/>
            <person name="Simao R.C.G."/>
            <person name="Soares M.A.M."/>
            <person name="Souza E.M."/>
            <person name="Steffens M.B.R."/>
            <person name="Steindel M."/>
            <person name="Tadra-Sfeir M.Z."/>
            <person name="Takahashi E.K."/>
            <person name="Torres R.A."/>
            <person name="Valle J.S."/>
            <person name="Vernal J.I."/>
            <person name="Vilas-Boas L.A."/>
            <person name="Watanabe M.A.E."/>
            <person name="Weiss V.A."/>
            <person name="Yates M.A."/>
            <person name="Souza E.M."/>
        </authorList>
    </citation>
    <scope>NUCLEOTIDE SEQUENCE [LARGE SCALE GENOMIC DNA]</scope>
    <source>
        <strain evidence="1 2">SmR1</strain>
    </source>
</reference>